<dbReference type="Pfam" id="PF05093">
    <property type="entry name" value="CIAPIN1"/>
    <property type="match status" value="1"/>
</dbReference>
<dbReference type="GO" id="GO:0046872">
    <property type="term" value="F:metal ion binding"/>
    <property type="evidence" value="ECO:0007669"/>
    <property type="project" value="UniProtKB-KW"/>
</dbReference>
<evidence type="ECO:0000256" key="8">
    <source>
        <dbReference type="ARBA" id="ARBA00023014"/>
    </source>
</evidence>
<organism evidence="11 12">
    <name type="scientific">Clydaea vesicula</name>
    <dbReference type="NCBI Taxonomy" id="447962"/>
    <lineage>
        <taxon>Eukaryota</taxon>
        <taxon>Fungi</taxon>
        <taxon>Fungi incertae sedis</taxon>
        <taxon>Chytridiomycota</taxon>
        <taxon>Chytridiomycota incertae sedis</taxon>
        <taxon>Chytridiomycetes</taxon>
        <taxon>Lobulomycetales</taxon>
        <taxon>Lobulomycetaceae</taxon>
        <taxon>Clydaea</taxon>
    </lineage>
</organism>
<dbReference type="GO" id="GO:0005737">
    <property type="term" value="C:cytoplasm"/>
    <property type="evidence" value="ECO:0007669"/>
    <property type="project" value="UniProtKB-SubCell"/>
</dbReference>
<evidence type="ECO:0000259" key="10">
    <source>
        <dbReference type="Pfam" id="PF05093"/>
    </source>
</evidence>
<dbReference type="AlphaFoldDB" id="A0AAD5TY17"/>
<accession>A0AAD5TY17</accession>
<keyword evidence="4" id="KW-0004">4Fe-4S</keyword>
<reference evidence="11" key="1">
    <citation type="submission" date="2020-05" db="EMBL/GenBank/DDBJ databases">
        <title>Phylogenomic resolution of chytrid fungi.</title>
        <authorList>
            <person name="Stajich J.E."/>
            <person name="Amses K."/>
            <person name="Simmons R."/>
            <person name="Seto K."/>
            <person name="Myers J."/>
            <person name="Bonds A."/>
            <person name="Quandt C.A."/>
            <person name="Barry K."/>
            <person name="Liu P."/>
            <person name="Grigoriev I."/>
            <person name="Longcore J.E."/>
            <person name="James T.Y."/>
        </authorList>
    </citation>
    <scope>NUCLEOTIDE SEQUENCE</scope>
    <source>
        <strain evidence="11">JEL0476</strain>
    </source>
</reference>
<evidence type="ECO:0000256" key="3">
    <source>
        <dbReference type="ARBA" id="ARBA00008169"/>
    </source>
</evidence>
<comment type="cofactor">
    <cofactor evidence="1">
        <name>[4Fe-4S] cluster</name>
        <dbReference type="ChEBI" id="CHEBI:49883"/>
    </cofactor>
</comment>
<dbReference type="Proteomes" id="UP001211065">
    <property type="component" value="Unassembled WGS sequence"/>
</dbReference>
<keyword evidence="9" id="KW-0496">Mitochondrion</keyword>
<comment type="subcellular location">
    <subcellularLocation>
        <location evidence="2">Cytoplasm</location>
    </subcellularLocation>
</comment>
<evidence type="ECO:0000256" key="1">
    <source>
        <dbReference type="ARBA" id="ARBA00001966"/>
    </source>
</evidence>
<dbReference type="PANTHER" id="PTHR13273">
    <property type="entry name" value="ANAMORSIN"/>
    <property type="match status" value="1"/>
</dbReference>
<dbReference type="GO" id="GO:0016226">
    <property type="term" value="P:iron-sulfur cluster assembly"/>
    <property type="evidence" value="ECO:0007669"/>
    <property type="project" value="InterPro"/>
</dbReference>
<keyword evidence="6" id="KW-0479">Metal-binding</keyword>
<feature type="domain" description="Anamorsin C-terminal" evidence="10">
    <location>
        <begin position="38"/>
        <end position="117"/>
    </location>
</feature>
<comment type="similarity">
    <text evidence="3">Belongs to the anamorsin family.</text>
</comment>
<keyword evidence="7" id="KW-0408">Iron</keyword>
<evidence type="ECO:0000256" key="4">
    <source>
        <dbReference type="ARBA" id="ARBA00022485"/>
    </source>
</evidence>
<dbReference type="InterPro" id="IPR046408">
    <property type="entry name" value="CIAPIN1"/>
</dbReference>
<evidence type="ECO:0000256" key="2">
    <source>
        <dbReference type="ARBA" id="ARBA00004496"/>
    </source>
</evidence>
<evidence type="ECO:0000256" key="5">
    <source>
        <dbReference type="ARBA" id="ARBA00022490"/>
    </source>
</evidence>
<comment type="caution">
    <text evidence="11">The sequence shown here is derived from an EMBL/GenBank/DDBJ whole genome shotgun (WGS) entry which is preliminary data.</text>
</comment>
<dbReference type="EMBL" id="JADGJW010000588">
    <property type="protein sequence ID" value="KAJ3214841.1"/>
    <property type="molecule type" value="Genomic_DNA"/>
</dbReference>
<sequence>IKEKEKIWKINVNDNDEEQIDEDDLLDEADLMKPTLKTASDCGSEVVKGKKKACKNCVCGLAEELDREEEAKIEVIKPKASLPKSSCGSCYLGDAFRCDGCPYLGMPAFKPGEKVTLSLTDDI</sequence>
<dbReference type="InterPro" id="IPR007785">
    <property type="entry name" value="Anamorsin"/>
</dbReference>
<name>A0AAD5TY17_9FUNG</name>
<protein>
    <submittedName>
        <fullName evidence="11">Anamorsin</fullName>
    </submittedName>
</protein>
<gene>
    <name evidence="11" type="primary">CIAPIN1</name>
    <name evidence="11" type="ORF">HK099_006635</name>
</gene>
<evidence type="ECO:0000256" key="6">
    <source>
        <dbReference type="ARBA" id="ARBA00022723"/>
    </source>
</evidence>
<proteinExistence type="inferred from homology"/>
<feature type="non-terminal residue" evidence="11">
    <location>
        <position position="1"/>
    </location>
</feature>
<keyword evidence="8" id="KW-0411">Iron-sulfur</keyword>
<keyword evidence="12" id="KW-1185">Reference proteome</keyword>
<keyword evidence="5" id="KW-0963">Cytoplasm</keyword>
<evidence type="ECO:0000256" key="7">
    <source>
        <dbReference type="ARBA" id="ARBA00023004"/>
    </source>
</evidence>
<dbReference type="GO" id="GO:0051539">
    <property type="term" value="F:4 iron, 4 sulfur cluster binding"/>
    <property type="evidence" value="ECO:0007669"/>
    <property type="project" value="UniProtKB-KW"/>
</dbReference>
<evidence type="ECO:0000313" key="11">
    <source>
        <dbReference type="EMBL" id="KAJ3214841.1"/>
    </source>
</evidence>
<dbReference type="PANTHER" id="PTHR13273:SF14">
    <property type="entry name" value="ANAMORSIN"/>
    <property type="match status" value="1"/>
</dbReference>
<evidence type="ECO:0000313" key="12">
    <source>
        <dbReference type="Proteomes" id="UP001211065"/>
    </source>
</evidence>
<evidence type="ECO:0000256" key="9">
    <source>
        <dbReference type="ARBA" id="ARBA00023128"/>
    </source>
</evidence>